<evidence type="ECO:0000313" key="3">
    <source>
        <dbReference type="Proteomes" id="UP000192441"/>
    </source>
</evidence>
<sequence length="100" mass="11106">MRPSDKAWIVLGAALAAAVGVWDALCPPDEMLSDASRRYAKTHPLLTYWVIGTVVLHLIGRLPHAVDPIHLVGEGFRWTSLRFHLRSTRPACTPARARAR</sequence>
<organism evidence="2 3">
    <name type="scientific">Mycobacterium branderi</name>
    <dbReference type="NCBI Taxonomy" id="43348"/>
    <lineage>
        <taxon>Bacteria</taxon>
        <taxon>Bacillati</taxon>
        <taxon>Actinomycetota</taxon>
        <taxon>Actinomycetes</taxon>
        <taxon>Mycobacteriales</taxon>
        <taxon>Mycobacteriaceae</taxon>
        <taxon>Mycobacterium</taxon>
    </lineage>
</organism>
<name>A0A7I7VY31_9MYCO</name>
<evidence type="ECO:0000313" key="4">
    <source>
        <dbReference type="Proteomes" id="UP000467379"/>
    </source>
</evidence>
<dbReference type="EMBL" id="AP022606">
    <property type="protein sequence ID" value="BBZ09840.1"/>
    <property type="molecule type" value="Genomic_DNA"/>
</dbReference>
<reference evidence="2 3" key="1">
    <citation type="submission" date="2016-12" db="EMBL/GenBank/DDBJ databases">
        <title>The new phylogeny of genus Mycobacterium.</title>
        <authorList>
            <person name="Tortoli E."/>
            <person name="Trovato A."/>
            <person name="Cirillo D.M."/>
        </authorList>
    </citation>
    <scope>NUCLEOTIDE SEQUENCE [LARGE SCALE GENOMIC DNA]</scope>
    <source>
        <strain evidence="2 3">DSM 44624</strain>
    </source>
</reference>
<dbReference type="Pfam" id="PF24202">
    <property type="entry name" value="DUF7427"/>
    <property type="match status" value="1"/>
</dbReference>
<accession>A0A7I7VY31</accession>
<dbReference type="RefSeq" id="WP_083129663.1">
    <property type="nucleotide sequence ID" value="NZ_AP022606.1"/>
</dbReference>
<dbReference type="InterPro" id="IPR055850">
    <property type="entry name" value="DUF7427"/>
</dbReference>
<dbReference type="EMBL" id="MVHM01000001">
    <property type="protein sequence ID" value="ORA40883.1"/>
    <property type="molecule type" value="Genomic_DNA"/>
</dbReference>
<proteinExistence type="predicted"/>
<reference evidence="1 4" key="2">
    <citation type="journal article" date="2019" name="Emerg. Microbes Infect.">
        <title>Comprehensive subspecies identification of 175 nontuberculous mycobacteria species based on 7547 genomic profiles.</title>
        <authorList>
            <person name="Matsumoto Y."/>
            <person name="Kinjo T."/>
            <person name="Motooka D."/>
            <person name="Nabeya D."/>
            <person name="Jung N."/>
            <person name="Uechi K."/>
            <person name="Horii T."/>
            <person name="Iida T."/>
            <person name="Fujita J."/>
            <person name="Nakamura S."/>
        </authorList>
    </citation>
    <scope>NUCLEOTIDE SEQUENCE [LARGE SCALE GENOMIC DNA]</scope>
    <source>
        <strain evidence="1 4">JCM 12687</strain>
    </source>
</reference>
<gene>
    <name evidence="2" type="ORF">BST20_01675</name>
    <name evidence="1" type="ORF">MBRA_00350</name>
</gene>
<evidence type="ECO:0000313" key="2">
    <source>
        <dbReference type="EMBL" id="ORA40883.1"/>
    </source>
</evidence>
<keyword evidence="4" id="KW-1185">Reference proteome</keyword>
<dbReference type="OrthoDB" id="4563321at2"/>
<dbReference type="Proteomes" id="UP000192441">
    <property type="component" value="Unassembled WGS sequence"/>
</dbReference>
<evidence type="ECO:0000313" key="1">
    <source>
        <dbReference type="EMBL" id="BBZ09840.1"/>
    </source>
</evidence>
<protein>
    <submittedName>
        <fullName evidence="2">Uncharacterized protein</fullName>
    </submittedName>
</protein>
<reference evidence="1" key="3">
    <citation type="submission" date="2020-02" db="EMBL/GenBank/DDBJ databases">
        <authorList>
            <person name="Matsumoto Y."/>
            <person name="Kinjo T."/>
            <person name="Motooka D."/>
            <person name="Nabeya D."/>
            <person name="Jung N."/>
            <person name="Uechi K."/>
            <person name="Horii T."/>
            <person name="Iida T."/>
            <person name="Fujita J."/>
            <person name="Nakamura S."/>
        </authorList>
    </citation>
    <scope>NUCLEOTIDE SEQUENCE</scope>
    <source>
        <strain evidence="1">JCM 12687</strain>
    </source>
</reference>
<dbReference type="Proteomes" id="UP000467379">
    <property type="component" value="Chromosome"/>
</dbReference>
<dbReference type="AlphaFoldDB" id="A0A7I7VY31"/>